<name>A0ABW9CB70_9BURK</name>
<sequence>MARSAFAAPPGHGKRLRWLALAVMAMVALSSLPLRDAWRNRPDDDRPFAAARARGTLIVAVPSRPAPTLNVGRVDHFARVADGFAAALAEDIGRRAGVPVTLLLAGPREAADALRSGRADVAVAGLGFGAEPSIAYAPSAYTSGRGMALVLRRGAVRDWSDLAGGLICASRGSPFATEAARRAHADIQAFDRPLDALLAFQAGECAALVEDEYVIRQLLKQPDWAYYRSLPGTVAPAPAFIATRTGDVASTAFIERIVEGWRRQRWLSTVREDQATRLAFDMFNAQNDLYCH</sequence>
<comment type="caution">
    <text evidence="3">The sequence shown here is derived from an EMBL/GenBank/DDBJ whole genome shotgun (WGS) entry which is preliminary data.</text>
</comment>
<dbReference type="SMART" id="SM00062">
    <property type="entry name" value="PBPb"/>
    <property type="match status" value="1"/>
</dbReference>
<organism evidence="3 4">
    <name type="scientific">Caballeronia jiangsuensis</name>
    <dbReference type="NCBI Taxonomy" id="1458357"/>
    <lineage>
        <taxon>Bacteria</taxon>
        <taxon>Pseudomonadati</taxon>
        <taxon>Pseudomonadota</taxon>
        <taxon>Betaproteobacteria</taxon>
        <taxon>Burkholderiales</taxon>
        <taxon>Burkholderiaceae</taxon>
        <taxon>Caballeronia</taxon>
    </lineage>
</organism>
<dbReference type="Gene3D" id="3.40.190.10">
    <property type="entry name" value="Periplasmic binding protein-like II"/>
    <property type="match status" value="2"/>
</dbReference>
<reference evidence="3 4" key="1">
    <citation type="journal article" date="2024" name="Chem. Sci.">
        <title>Discovery of megapolipeptins by genome mining of a Burkholderiales bacteria collection.</title>
        <authorList>
            <person name="Paulo B.S."/>
            <person name="Recchia M.J.J."/>
            <person name="Lee S."/>
            <person name="Fergusson C.H."/>
            <person name="Romanowski S.B."/>
            <person name="Hernandez A."/>
            <person name="Krull N."/>
            <person name="Liu D.Y."/>
            <person name="Cavanagh H."/>
            <person name="Bos A."/>
            <person name="Gray C.A."/>
            <person name="Murphy B.T."/>
            <person name="Linington R.G."/>
            <person name="Eustaquio A.S."/>
        </authorList>
    </citation>
    <scope>NUCLEOTIDE SEQUENCE [LARGE SCALE GENOMIC DNA]</scope>
    <source>
        <strain evidence="3 4">RL17-374-BIF-D</strain>
    </source>
</reference>
<dbReference type="Proteomes" id="UP001629462">
    <property type="component" value="Unassembled WGS sequence"/>
</dbReference>
<dbReference type="EMBL" id="JAQQDB010000001">
    <property type="protein sequence ID" value="MFM0515811.1"/>
    <property type="molecule type" value="Genomic_DNA"/>
</dbReference>
<protein>
    <submittedName>
        <fullName evidence="3">Transporter substrate-binding domain-containing protein</fullName>
    </submittedName>
</protein>
<dbReference type="InterPro" id="IPR001638">
    <property type="entry name" value="Solute-binding_3/MltF_N"/>
</dbReference>
<accession>A0ABW9CB70</accession>
<feature type="domain" description="Solute-binding protein family 3/N-terminal" evidence="2">
    <location>
        <begin position="68"/>
        <end position="270"/>
    </location>
</feature>
<evidence type="ECO:0000256" key="1">
    <source>
        <dbReference type="ARBA" id="ARBA00022729"/>
    </source>
</evidence>
<gene>
    <name evidence="3" type="ORF">PQR08_00150</name>
</gene>
<dbReference type="PANTHER" id="PTHR35936">
    <property type="entry name" value="MEMBRANE-BOUND LYTIC MUREIN TRANSGLYCOSYLASE F"/>
    <property type="match status" value="1"/>
</dbReference>
<evidence type="ECO:0000259" key="2">
    <source>
        <dbReference type="SMART" id="SM00062"/>
    </source>
</evidence>
<dbReference type="SUPFAM" id="SSF53850">
    <property type="entry name" value="Periplasmic binding protein-like II"/>
    <property type="match status" value="1"/>
</dbReference>
<dbReference type="RefSeq" id="WP_250486945.1">
    <property type="nucleotide sequence ID" value="NZ_JAQQDB010000001.1"/>
</dbReference>
<keyword evidence="4" id="KW-1185">Reference proteome</keyword>
<dbReference type="PANTHER" id="PTHR35936:SF17">
    <property type="entry name" value="ARGININE-BINDING EXTRACELLULAR PROTEIN ARTP"/>
    <property type="match status" value="1"/>
</dbReference>
<keyword evidence="1" id="KW-0732">Signal</keyword>
<proteinExistence type="predicted"/>
<evidence type="ECO:0000313" key="4">
    <source>
        <dbReference type="Proteomes" id="UP001629462"/>
    </source>
</evidence>
<evidence type="ECO:0000313" key="3">
    <source>
        <dbReference type="EMBL" id="MFM0515811.1"/>
    </source>
</evidence>